<evidence type="ECO:0000256" key="1">
    <source>
        <dbReference type="ARBA" id="ARBA00005771"/>
    </source>
</evidence>
<comment type="caution">
    <text evidence="4">The sequence shown here is derived from an EMBL/GenBank/DDBJ whole genome shotgun (WGS) entry which is preliminary data.</text>
</comment>
<protein>
    <submittedName>
        <fullName evidence="4">Sulfotransferase family cytosolic 1B member 1</fullName>
    </submittedName>
</protein>
<dbReference type="Pfam" id="PF00685">
    <property type="entry name" value="Sulfotransfer_1"/>
    <property type="match status" value="1"/>
</dbReference>
<dbReference type="InterPro" id="IPR000863">
    <property type="entry name" value="Sulfotransferase_dom"/>
</dbReference>
<dbReference type="AlphaFoldDB" id="A0A9Q1HBM6"/>
<evidence type="ECO:0000313" key="5">
    <source>
        <dbReference type="Proteomes" id="UP001152320"/>
    </source>
</evidence>
<organism evidence="4 5">
    <name type="scientific">Holothuria leucospilota</name>
    <name type="common">Black long sea cucumber</name>
    <name type="synonym">Mertensiothuria leucospilota</name>
    <dbReference type="NCBI Taxonomy" id="206669"/>
    <lineage>
        <taxon>Eukaryota</taxon>
        <taxon>Metazoa</taxon>
        <taxon>Echinodermata</taxon>
        <taxon>Eleutherozoa</taxon>
        <taxon>Echinozoa</taxon>
        <taxon>Holothuroidea</taxon>
        <taxon>Aspidochirotacea</taxon>
        <taxon>Aspidochirotida</taxon>
        <taxon>Holothuriidae</taxon>
        <taxon>Holothuria</taxon>
    </lineage>
</organism>
<keyword evidence="2" id="KW-0808">Transferase</keyword>
<proteinExistence type="inferred from homology"/>
<dbReference type="SUPFAM" id="SSF52540">
    <property type="entry name" value="P-loop containing nucleoside triphosphate hydrolases"/>
    <property type="match status" value="1"/>
</dbReference>
<sequence>MAVRQYSEEEHNVMTEKWAEFFGIPEELRFIYKLYKFEGVTFGHLIPAEYIGGVRDWKTREDDIFISTYPKSGTHWMYEIVQLILANGYPDKIDRSKMMKSTLEMRHPPELVKPTYEALDTAESPRVIMTHLPWQFLPRQITEKKKGKVIVYVVRNPKDVITSQNRFSLSTTGKQKDEELWTYLINVFLTGDVMYGSWFDHVKRHWEHRNQGNVFFTSYEEMKKDLRSIIKPLSKFLGHELDEDALSRVEEKSTVKAMKKSYDDIEKNVPGGDWMVKAGGKNPFIHKGVTGSWKEVFTVAENELFDQVCKEKMTNWDMDVVYD</sequence>
<dbReference type="InterPro" id="IPR027417">
    <property type="entry name" value="P-loop_NTPase"/>
</dbReference>
<comment type="similarity">
    <text evidence="1">Belongs to the sulfotransferase 1 family.</text>
</comment>
<name>A0A9Q1HBM6_HOLLE</name>
<dbReference type="PANTHER" id="PTHR11783">
    <property type="entry name" value="SULFOTRANSFERASE SULT"/>
    <property type="match status" value="1"/>
</dbReference>
<evidence type="ECO:0000259" key="3">
    <source>
        <dbReference type="Pfam" id="PF00685"/>
    </source>
</evidence>
<keyword evidence="5" id="KW-1185">Reference proteome</keyword>
<dbReference type="OrthoDB" id="6108428at2759"/>
<gene>
    <name evidence="4" type="ORF">HOLleu_14354</name>
</gene>
<reference evidence="4" key="1">
    <citation type="submission" date="2021-10" db="EMBL/GenBank/DDBJ databases">
        <title>Tropical sea cucumber genome reveals ecological adaptation and Cuvierian tubules defense mechanism.</title>
        <authorList>
            <person name="Chen T."/>
        </authorList>
    </citation>
    <scope>NUCLEOTIDE SEQUENCE</scope>
    <source>
        <strain evidence="4">Nanhai2018</strain>
        <tissue evidence="4">Muscle</tissue>
    </source>
</reference>
<feature type="domain" description="Sulfotransferase" evidence="3">
    <location>
        <begin position="62"/>
        <end position="316"/>
    </location>
</feature>
<dbReference type="Proteomes" id="UP001152320">
    <property type="component" value="Chromosome 6"/>
</dbReference>
<accession>A0A9Q1HBM6</accession>
<evidence type="ECO:0000313" key="4">
    <source>
        <dbReference type="EMBL" id="KAJ8040139.1"/>
    </source>
</evidence>
<dbReference type="Gene3D" id="3.40.50.300">
    <property type="entry name" value="P-loop containing nucleotide triphosphate hydrolases"/>
    <property type="match status" value="1"/>
</dbReference>
<evidence type="ECO:0000256" key="2">
    <source>
        <dbReference type="ARBA" id="ARBA00022679"/>
    </source>
</evidence>
<dbReference type="GO" id="GO:0008146">
    <property type="term" value="F:sulfotransferase activity"/>
    <property type="evidence" value="ECO:0007669"/>
    <property type="project" value="InterPro"/>
</dbReference>
<dbReference type="EMBL" id="JAIZAY010000006">
    <property type="protein sequence ID" value="KAJ8040139.1"/>
    <property type="molecule type" value="Genomic_DNA"/>
</dbReference>